<dbReference type="Proteomes" id="UP000005666">
    <property type="component" value="Chromosome 7"/>
</dbReference>
<dbReference type="GeneID" id="11535882"/>
<dbReference type="SMART" id="SM00320">
    <property type="entry name" value="WD40"/>
    <property type="match status" value="7"/>
</dbReference>
<feature type="repeat" description="WD" evidence="3">
    <location>
        <begin position="273"/>
        <end position="296"/>
    </location>
</feature>
<accession>G8BVI0</accession>
<dbReference type="GO" id="GO:0005881">
    <property type="term" value="C:cytoplasmic microtubule"/>
    <property type="evidence" value="ECO:0007669"/>
    <property type="project" value="EnsemblFungi"/>
</dbReference>
<dbReference type="Gene3D" id="1.20.960.30">
    <property type="match status" value="1"/>
</dbReference>
<dbReference type="GO" id="GO:0005634">
    <property type="term" value="C:nucleus"/>
    <property type="evidence" value="ECO:0007669"/>
    <property type="project" value="EnsemblFungi"/>
</dbReference>
<dbReference type="Gene3D" id="2.130.10.10">
    <property type="entry name" value="YVTN repeat-like/Quinoprotein amine dehydrogenase"/>
    <property type="match status" value="1"/>
</dbReference>
<dbReference type="InterPro" id="IPR001680">
    <property type="entry name" value="WD40_rpt"/>
</dbReference>
<dbReference type="SUPFAM" id="SSF50978">
    <property type="entry name" value="WD40 repeat-like"/>
    <property type="match status" value="1"/>
</dbReference>
<evidence type="ECO:0000313" key="4">
    <source>
        <dbReference type="EMBL" id="CCE63908.1"/>
    </source>
</evidence>
<dbReference type="OrthoDB" id="10264588at2759"/>
<organism evidence="4 5">
    <name type="scientific">Tetrapisispora phaffii (strain ATCC 24235 / CBS 4417 / NBRC 1672 / NRRL Y-8282 / UCD 70-5)</name>
    <name type="common">Yeast</name>
    <name type="synonym">Fabospora phaffii</name>
    <dbReference type="NCBI Taxonomy" id="1071381"/>
    <lineage>
        <taxon>Eukaryota</taxon>
        <taxon>Fungi</taxon>
        <taxon>Dikarya</taxon>
        <taxon>Ascomycota</taxon>
        <taxon>Saccharomycotina</taxon>
        <taxon>Saccharomycetes</taxon>
        <taxon>Saccharomycetales</taxon>
        <taxon>Saccharomycetaceae</taxon>
        <taxon>Tetrapisispora</taxon>
    </lineage>
</organism>
<keyword evidence="5" id="KW-1185">Reference proteome</keyword>
<dbReference type="SUPFAM" id="SSF109925">
    <property type="entry name" value="Lissencephaly-1 protein (Lis-1, PAF-AH alpha) N-terminal domain"/>
    <property type="match status" value="1"/>
</dbReference>
<dbReference type="GO" id="GO:0042802">
    <property type="term" value="F:identical protein binding"/>
    <property type="evidence" value="ECO:0007669"/>
    <property type="project" value="EnsemblFungi"/>
</dbReference>
<keyword evidence="2" id="KW-0677">Repeat</keyword>
<protein>
    <submittedName>
        <fullName evidence="4">Uncharacterized protein</fullName>
    </submittedName>
</protein>
<dbReference type="Pfam" id="PF00400">
    <property type="entry name" value="WD40"/>
    <property type="match status" value="4"/>
</dbReference>
<dbReference type="OMA" id="TTHCIKV"/>
<dbReference type="InterPro" id="IPR015943">
    <property type="entry name" value="WD40/YVTN_repeat-like_dom_sf"/>
</dbReference>
<dbReference type="InterPro" id="IPR036322">
    <property type="entry name" value="WD40_repeat_dom_sf"/>
</dbReference>
<name>G8BVI0_TETPH</name>
<proteinExistence type="predicted"/>
<reference evidence="4 5" key="1">
    <citation type="journal article" date="2011" name="Proc. Natl. Acad. Sci. U.S.A.">
        <title>Evolutionary erosion of yeast sex chromosomes by mating-type switching accidents.</title>
        <authorList>
            <person name="Gordon J.L."/>
            <person name="Armisen D."/>
            <person name="Proux-Wera E."/>
            <person name="Oheigeartaigh S.S."/>
            <person name="Byrne K.P."/>
            <person name="Wolfe K.H."/>
        </authorList>
    </citation>
    <scope>NUCLEOTIDE SEQUENCE [LARGE SCALE GENOMIC DNA]</scope>
    <source>
        <strain evidence="5">ATCC 24235 / CBS 4417 / NBRC 1672 / NRRL Y-8282 / UCD 70-5</strain>
    </source>
</reference>
<dbReference type="EMBL" id="HE612862">
    <property type="protein sequence ID" value="CCE63908.1"/>
    <property type="molecule type" value="Genomic_DNA"/>
</dbReference>
<keyword evidence="1 3" id="KW-0853">WD repeat</keyword>
<gene>
    <name evidence="4" type="primary">TPHA0G00720</name>
    <name evidence="4" type="ordered locus">TPHA_0G00720</name>
</gene>
<evidence type="ECO:0000256" key="1">
    <source>
        <dbReference type="ARBA" id="ARBA00022574"/>
    </source>
</evidence>
<dbReference type="PANTHER" id="PTHR19848:SF8">
    <property type="entry name" value="F-BOX AND WD REPEAT DOMAIN CONTAINING 7"/>
    <property type="match status" value="1"/>
</dbReference>
<dbReference type="PROSITE" id="PS50082">
    <property type="entry name" value="WD_REPEATS_2"/>
    <property type="match status" value="2"/>
</dbReference>
<dbReference type="CDD" id="cd00200">
    <property type="entry name" value="WD40"/>
    <property type="match status" value="1"/>
</dbReference>
<dbReference type="GO" id="GO:0030473">
    <property type="term" value="P:nuclear migration along microtubule"/>
    <property type="evidence" value="ECO:0007669"/>
    <property type="project" value="EnsemblFungi"/>
</dbReference>
<dbReference type="eggNOG" id="KOG0295">
    <property type="taxonomic scope" value="Eukaryota"/>
</dbReference>
<dbReference type="InterPro" id="IPR037190">
    <property type="entry name" value="LIS1_N"/>
</dbReference>
<dbReference type="AlphaFoldDB" id="G8BVI0"/>
<evidence type="ECO:0000256" key="2">
    <source>
        <dbReference type="ARBA" id="ARBA00022737"/>
    </source>
</evidence>
<dbReference type="PANTHER" id="PTHR19848">
    <property type="entry name" value="WD40 REPEAT PROTEIN"/>
    <property type="match status" value="1"/>
</dbReference>
<dbReference type="STRING" id="1071381.G8BVI0"/>
<dbReference type="KEGG" id="tpf:TPHA_0G00720"/>
<dbReference type="InterPro" id="IPR020472">
    <property type="entry name" value="WD40_PAC1"/>
</dbReference>
<sequence length="515" mass="58879">MATNYDWELPLSRQQKIQLDKSIIDYVTWNYKVLGQQDPIGETAHQQDLVVRGLKLLFTKQGDEGVEEGVEENNDDAIREDELLLPKKWNSIVRLQRRIVDMEKTQKELNSHIIYLNKVFKEYKENNHGNSVTSLASRDWLPSDSPFGTIMLDSMVTAIKLHPYLSMVFIGTDYGKLYAYDIFTMDLPVAVIQSHTKSITSIDVLKVHDPVTDTDSLLIAVVSKDLVLKIYNFKNNNSFVLVRSMKSHSHIISDVKIWLNENNNIIEYNNKILIATCSRDKTVKIWDYENSFVINTLELHSDWIRALDILGDYLLTGSQDTTLRFTHWPTNTGLSIGEGHTFPIESVKFIPIVGKEINAVIEEEDKNSPSSQTLMEIDEEYKTMLGFKYCVSASRDKTIKIWQIPIPKFIGNNKNKPLVNNMSSNFKCILTLVGHESWVKDLKIRGRYLFSCSDDSTIRCWDLHTGKCLKVLKDVHNAFITCIDVDPLSDNKSDSLDRELMVSGAVDSTCNILLK</sequence>
<feature type="repeat" description="WD" evidence="3">
    <location>
        <begin position="432"/>
        <end position="471"/>
    </location>
</feature>
<dbReference type="PRINTS" id="PR00320">
    <property type="entry name" value="GPROTEINBRPT"/>
</dbReference>
<dbReference type="RefSeq" id="XP_003686342.1">
    <property type="nucleotide sequence ID" value="XM_003686294.1"/>
</dbReference>
<evidence type="ECO:0000313" key="5">
    <source>
        <dbReference type="Proteomes" id="UP000005666"/>
    </source>
</evidence>
<dbReference type="GO" id="GO:0051010">
    <property type="term" value="F:microtubule plus-end binding"/>
    <property type="evidence" value="ECO:0007669"/>
    <property type="project" value="EnsemblFungi"/>
</dbReference>
<dbReference type="HOGENOM" id="CLU_000288_57_15_1"/>
<evidence type="ECO:0000256" key="3">
    <source>
        <dbReference type="PROSITE-ProRule" id="PRU00221"/>
    </source>
</evidence>